<evidence type="ECO:0000256" key="9">
    <source>
        <dbReference type="ARBA" id="ARBA00023136"/>
    </source>
</evidence>
<dbReference type="Ensembl" id="ENSPCET00000014048.1">
    <property type="protein sequence ID" value="ENSPCEP00000013548.1"/>
    <property type="gene ID" value="ENSPCEG00000010738.1"/>
</dbReference>
<keyword evidence="14" id="KW-1185">Reference proteome</keyword>
<dbReference type="PANTHER" id="PTHR21522:SF19">
    <property type="entry name" value="PROTON CHANNEL OTOP1"/>
    <property type="match status" value="1"/>
</dbReference>
<proteinExistence type="inferred from homology"/>
<keyword evidence="3" id="KW-0813">Transport</keyword>
<evidence type="ECO:0000256" key="1">
    <source>
        <dbReference type="ARBA" id="ARBA00004651"/>
    </source>
</evidence>
<evidence type="ECO:0000256" key="8">
    <source>
        <dbReference type="ARBA" id="ARBA00023065"/>
    </source>
</evidence>
<feature type="transmembrane region" description="Helical" evidence="12">
    <location>
        <begin position="86"/>
        <end position="105"/>
    </location>
</feature>
<evidence type="ECO:0000256" key="4">
    <source>
        <dbReference type="ARBA" id="ARBA00022475"/>
    </source>
</evidence>
<keyword evidence="7 12" id="KW-1133">Transmembrane helix</keyword>
<feature type="transmembrane region" description="Helical" evidence="12">
    <location>
        <begin position="59"/>
        <end position="80"/>
    </location>
</feature>
<keyword evidence="4" id="KW-1003">Cell membrane</keyword>
<feature type="transmembrane region" description="Helical" evidence="12">
    <location>
        <begin position="568"/>
        <end position="589"/>
    </location>
</feature>
<evidence type="ECO:0000256" key="5">
    <source>
        <dbReference type="ARBA" id="ARBA00022692"/>
    </source>
</evidence>
<keyword evidence="6" id="KW-0375">Hydrogen ion transport</keyword>
<comment type="similarity">
    <text evidence="2">Belongs to the otopetrin family.</text>
</comment>
<dbReference type="Proteomes" id="UP000694393">
    <property type="component" value="Unplaced"/>
</dbReference>
<dbReference type="PANTHER" id="PTHR21522">
    <property type="entry name" value="PROTON CHANNEL OTOP"/>
    <property type="match status" value="1"/>
</dbReference>
<organism evidence="13 14">
    <name type="scientific">Pelusios castaneus</name>
    <name type="common">West African mud turtle</name>
    <dbReference type="NCBI Taxonomy" id="367368"/>
    <lineage>
        <taxon>Eukaryota</taxon>
        <taxon>Metazoa</taxon>
        <taxon>Chordata</taxon>
        <taxon>Craniata</taxon>
        <taxon>Vertebrata</taxon>
        <taxon>Euteleostomi</taxon>
        <taxon>Archelosauria</taxon>
        <taxon>Testudinata</taxon>
        <taxon>Testudines</taxon>
        <taxon>Pleurodira</taxon>
        <taxon>Pelomedusidae</taxon>
        <taxon>Pelusios</taxon>
    </lineage>
</organism>
<feature type="transmembrane region" description="Helical" evidence="12">
    <location>
        <begin position="162"/>
        <end position="179"/>
    </location>
</feature>
<evidence type="ECO:0000313" key="14">
    <source>
        <dbReference type="Proteomes" id="UP000694393"/>
    </source>
</evidence>
<sequence>GPHGRGREVTPPFAGIAPSAGASGRAGKCRRPPPAQPAGSRLLGGSYPQKNAEILSSQYGINLFLAGLLLMFSWAVHAVGIRKEDLLSYLITIMLVQLFWMLWYICRSSTQRTLIQEKDTHAGARWLKCGITLFAVITLILDSFKIGYFIGFSNCLSATEGIFPVTHAVHTLLQVYFLWCHAKDIIQSFKTLERFGVIHSVFTNLLLWANGVLTESKHQLNEHKERLMTLGFGNITIDDHAPQCNCTTTSLCSIFSQGIYYLYPFNVEYHILASAMLYVLWKNIGRKVEHHQQYKTLFKFRGITVGTIFGIIVLISTIAIVVVYLIQIGRSKIKSELALTMFYLHAIAVLTLMCVAGIIALLIYRLEERSLDNSKNPARKLDTDLLVGTASGSWLLSWGSILATICAQEHPKYTWYNLPYSILVIIEKYIQNLFIIEAIHREQEQVNDDIKTLRIVTVSSGSTLSVTPLYREIYNGAADTDSGKLPCTFNGNICVRERSGDDDSDEVKSQTSSPVTFSTSLYRQSSVKNNKRRILKNIAAFLFLCNLSLWIPPAFGCRPEYDNGLEEIVFGFEPWIIVVNLAMPFSIFYRMHSAASLFEVNCKT</sequence>
<evidence type="ECO:0000256" key="3">
    <source>
        <dbReference type="ARBA" id="ARBA00022448"/>
    </source>
</evidence>
<feature type="transmembrane region" description="Helical" evidence="12">
    <location>
        <begin position="302"/>
        <end position="326"/>
    </location>
</feature>
<feature type="transmembrane region" description="Helical" evidence="12">
    <location>
        <begin position="260"/>
        <end position="281"/>
    </location>
</feature>
<feature type="transmembrane region" description="Helical" evidence="12">
    <location>
        <begin position="538"/>
        <end position="556"/>
    </location>
</feature>
<dbReference type="Pfam" id="PF03189">
    <property type="entry name" value="Otopetrin"/>
    <property type="match status" value="3"/>
</dbReference>
<dbReference type="GO" id="GO:0042472">
    <property type="term" value="P:inner ear morphogenesis"/>
    <property type="evidence" value="ECO:0007669"/>
    <property type="project" value="TreeGrafter"/>
</dbReference>
<feature type="transmembrane region" description="Helical" evidence="12">
    <location>
        <begin position="126"/>
        <end position="150"/>
    </location>
</feature>
<keyword evidence="8" id="KW-0406">Ion transport</keyword>
<evidence type="ECO:0000256" key="10">
    <source>
        <dbReference type="ARBA" id="ARBA00023303"/>
    </source>
</evidence>
<feature type="transmembrane region" description="Helical" evidence="12">
    <location>
        <begin position="191"/>
        <end position="209"/>
    </location>
</feature>
<dbReference type="AlphaFoldDB" id="A0A8C8S3A9"/>
<reference evidence="13" key="1">
    <citation type="submission" date="2025-08" db="UniProtKB">
        <authorList>
            <consortium name="Ensembl"/>
        </authorList>
    </citation>
    <scope>IDENTIFICATION</scope>
</reference>
<comment type="subcellular location">
    <subcellularLocation>
        <location evidence="1">Cell membrane</location>
        <topology evidence="1">Multi-pass membrane protein</topology>
    </subcellularLocation>
</comment>
<dbReference type="GO" id="GO:0005886">
    <property type="term" value="C:plasma membrane"/>
    <property type="evidence" value="ECO:0007669"/>
    <property type="project" value="UniProtKB-SubCell"/>
</dbReference>
<evidence type="ECO:0000256" key="11">
    <source>
        <dbReference type="SAM" id="MobiDB-lite"/>
    </source>
</evidence>
<keyword evidence="10" id="KW-0407">Ion channel</keyword>
<feature type="transmembrane region" description="Helical" evidence="12">
    <location>
        <begin position="342"/>
        <end position="364"/>
    </location>
</feature>
<dbReference type="GO" id="GO:0015252">
    <property type="term" value="F:proton channel activity"/>
    <property type="evidence" value="ECO:0007669"/>
    <property type="project" value="InterPro"/>
</dbReference>
<reference evidence="13" key="2">
    <citation type="submission" date="2025-09" db="UniProtKB">
        <authorList>
            <consortium name="Ensembl"/>
        </authorList>
    </citation>
    <scope>IDENTIFICATION</scope>
</reference>
<evidence type="ECO:0000256" key="2">
    <source>
        <dbReference type="ARBA" id="ARBA00006513"/>
    </source>
</evidence>
<name>A0A8C8S3A9_9SAUR</name>
<accession>A0A8C8S3A9</accession>
<evidence type="ECO:0000256" key="7">
    <source>
        <dbReference type="ARBA" id="ARBA00022989"/>
    </source>
</evidence>
<keyword evidence="5 12" id="KW-0812">Transmembrane</keyword>
<evidence type="ECO:0000256" key="6">
    <source>
        <dbReference type="ARBA" id="ARBA00022781"/>
    </source>
</evidence>
<feature type="region of interest" description="Disordered" evidence="11">
    <location>
        <begin position="1"/>
        <end position="44"/>
    </location>
</feature>
<protein>
    <submittedName>
        <fullName evidence="13">Otopetrin 1</fullName>
    </submittedName>
</protein>
<dbReference type="InterPro" id="IPR004878">
    <property type="entry name" value="Otopetrin"/>
</dbReference>
<keyword evidence="9 12" id="KW-0472">Membrane</keyword>
<evidence type="ECO:0000256" key="12">
    <source>
        <dbReference type="SAM" id="Phobius"/>
    </source>
</evidence>
<evidence type="ECO:0000313" key="13">
    <source>
        <dbReference type="Ensembl" id="ENSPCEP00000013548.1"/>
    </source>
</evidence>